<keyword evidence="1" id="KW-0175">Coiled coil</keyword>
<dbReference type="AlphaFoldDB" id="A0AAE0FZN4"/>
<keyword evidence="4" id="KW-1185">Reference proteome</keyword>
<name>A0AAE0FZN4_9CHLO</name>
<comment type="caution">
    <text evidence="3">The sequence shown here is derived from an EMBL/GenBank/DDBJ whole genome shotgun (WGS) entry which is preliminary data.</text>
</comment>
<evidence type="ECO:0000313" key="4">
    <source>
        <dbReference type="Proteomes" id="UP001190700"/>
    </source>
</evidence>
<evidence type="ECO:0000256" key="1">
    <source>
        <dbReference type="SAM" id="Coils"/>
    </source>
</evidence>
<reference evidence="3 4" key="1">
    <citation type="journal article" date="2015" name="Genome Biol. Evol.">
        <title>Comparative Genomics of a Bacterivorous Green Alga Reveals Evolutionary Causalities and Consequences of Phago-Mixotrophic Mode of Nutrition.</title>
        <authorList>
            <person name="Burns J.A."/>
            <person name="Paasch A."/>
            <person name="Narechania A."/>
            <person name="Kim E."/>
        </authorList>
    </citation>
    <scope>NUCLEOTIDE SEQUENCE [LARGE SCALE GENOMIC DNA]</scope>
    <source>
        <strain evidence="3 4">PLY_AMNH</strain>
    </source>
</reference>
<dbReference type="EMBL" id="LGRX02011551">
    <property type="protein sequence ID" value="KAK3268828.1"/>
    <property type="molecule type" value="Genomic_DNA"/>
</dbReference>
<evidence type="ECO:0000313" key="3">
    <source>
        <dbReference type="EMBL" id="KAK3268828.1"/>
    </source>
</evidence>
<organism evidence="3 4">
    <name type="scientific">Cymbomonas tetramitiformis</name>
    <dbReference type="NCBI Taxonomy" id="36881"/>
    <lineage>
        <taxon>Eukaryota</taxon>
        <taxon>Viridiplantae</taxon>
        <taxon>Chlorophyta</taxon>
        <taxon>Pyramimonadophyceae</taxon>
        <taxon>Pyramimonadales</taxon>
        <taxon>Pyramimonadaceae</taxon>
        <taxon>Cymbomonas</taxon>
    </lineage>
</organism>
<sequence length="262" mass="28549">MEWRRGAPVGLLVCQAVLDREDTAAASGREGYALSNASRMLPQFYVLVERRADKENTGGAGRVAGVELALRGQCEHLDQEQQQLSSLMSSWAPLDALPQMQELEARAEHEVQRYQQAMWYELDPELASSIQAKDDEVNSLKRALRQVQSQLAEEKRTQAVIIKEFRDDQGSASAPALRTPARGTPTAEATPARGTSRPTSSAAAGDERRRPQTSAGAQGDRAHSTGVATKPRPTSARRVRAEGAPSRGHATGKVVLELFKRP</sequence>
<dbReference type="Proteomes" id="UP001190700">
    <property type="component" value="Unassembled WGS sequence"/>
</dbReference>
<accession>A0AAE0FZN4</accession>
<gene>
    <name evidence="3" type="ORF">CYMTET_22690</name>
</gene>
<feature type="coiled-coil region" evidence="1">
    <location>
        <begin position="97"/>
        <end position="157"/>
    </location>
</feature>
<feature type="region of interest" description="Disordered" evidence="2">
    <location>
        <begin position="164"/>
        <end position="262"/>
    </location>
</feature>
<protein>
    <submittedName>
        <fullName evidence="3">Uncharacterized protein</fullName>
    </submittedName>
</protein>
<proteinExistence type="predicted"/>
<evidence type="ECO:0000256" key="2">
    <source>
        <dbReference type="SAM" id="MobiDB-lite"/>
    </source>
</evidence>